<evidence type="ECO:0000313" key="2">
    <source>
        <dbReference type="Proteomes" id="UP001165960"/>
    </source>
</evidence>
<proteinExistence type="predicted"/>
<dbReference type="EMBL" id="QTSX02002435">
    <property type="protein sequence ID" value="KAJ9075541.1"/>
    <property type="molecule type" value="Genomic_DNA"/>
</dbReference>
<name>A0ACC2TM30_9FUNG</name>
<accession>A0ACC2TM30</accession>
<evidence type="ECO:0000313" key="1">
    <source>
        <dbReference type="EMBL" id="KAJ9075541.1"/>
    </source>
</evidence>
<organism evidence="1 2">
    <name type="scientific">Entomophthora muscae</name>
    <dbReference type="NCBI Taxonomy" id="34485"/>
    <lineage>
        <taxon>Eukaryota</taxon>
        <taxon>Fungi</taxon>
        <taxon>Fungi incertae sedis</taxon>
        <taxon>Zoopagomycota</taxon>
        <taxon>Entomophthoromycotina</taxon>
        <taxon>Entomophthoromycetes</taxon>
        <taxon>Entomophthorales</taxon>
        <taxon>Entomophthoraceae</taxon>
        <taxon>Entomophthora</taxon>
    </lineage>
</organism>
<keyword evidence="2" id="KW-1185">Reference proteome</keyword>
<gene>
    <name evidence="1" type="ORF">DSO57_1035186</name>
</gene>
<protein>
    <submittedName>
        <fullName evidence="1">Uncharacterized protein</fullName>
    </submittedName>
</protein>
<sequence length="92" mass="10014">MQLLLLLTFSQLCWAVKPGGGMSMEVAYIASLKALSMTWLYRFRIPPALAFPFLSGLSGDADLFSVLSPCSCLPMVSSLSMTYAATYTLFTT</sequence>
<reference evidence="1" key="1">
    <citation type="submission" date="2022-04" db="EMBL/GenBank/DDBJ databases">
        <title>Genome of the entomopathogenic fungus Entomophthora muscae.</title>
        <authorList>
            <person name="Elya C."/>
            <person name="Lovett B.R."/>
            <person name="Lee E."/>
            <person name="Macias A.M."/>
            <person name="Hajek A.E."/>
            <person name="De Bivort B.L."/>
            <person name="Kasson M.T."/>
            <person name="De Fine Licht H.H."/>
            <person name="Stajich J.E."/>
        </authorList>
    </citation>
    <scope>NUCLEOTIDE SEQUENCE</scope>
    <source>
        <strain evidence="1">Berkeley</strain>
    </source>
</reference>
<dbReference type="Proteomes" id="UP001165960">
    <property type="component" value="Unassembled WGS sequence"/>
</dbReference>
<comment type="caution">
    <text evidence="1">The sequence shown here is derived from an EMBL/GenBank/DDBJ whole genome shotgun (WGS) entry which is preliminary data.</text>
</comment>